<dbReference type="AlphaFoldDB" id="A0A6A4NEY2"/>
<dbReference type="PANTHER" id="PTHR33021">
    <property type="entry name" value="BLUE COPPER PROTEIN"/>
    <property type="match status" value="1"/>
</dbReference>
<gene>
    <name evidence="1" type="ORF">Lalb_Chr25g0286651</name>
</gene>
<evidence type="ECO:0000313" key="2">
    <source>
        <dbReference type="Proteomes" id="UP000447434"/>
    </source>
</evidence>
<dbReference type="GO" id="GO:0005886">
    <property type="term" value="C:plasma membrane"/>
    <property type="evidence" value="ECO:0007669"/>
    <property type="project" value="TreeGrafter"/>
</dbReference>
<dbReference type="InterPro" id="IPR008972">
    <property type="entry name" value="Cupredoxin"/>
</dbReference>
<dbReference type="InterPro" id="IPR039391">
    <property type="entry name" value="Phytocyanin-like"/>
</dbReference>
<comment type="caution">
    <text evidence="1">The sequence shown here is derived from an EMBL/GenBank/DDBJ whole genome shotgun (WGS) entry which is preliminary data.</text>
</comment>
<dbReference type="EMBL" id="WOCE01000025">
    <property type="protein sequence ID" value="KAE9585218.1"/>
    <property type="molecule type" value="Genomic_DNA"/>
</dbReference>
<dbReference type="InterPro" id="IPR003245">
    <property type="entry name" value="Phytocyanin_dom"/>
</dbReference>
<protein>
    <submittedName>
        <fullName evidence="1">Putative cupredoxin</fullName>
    </submittedName>
</protein>
<dbReference type="PANTHER" id="PTHR33021:SF193">
    <property type="entry name" value="OS06G0218600 PROTEIN"/>
    <property type="match status" value="1"/>
</dbReference>
<dbReference type="OrthoDB" id="1921208at2759"/>
<reference evidence="2" key="1">
    <citation type="journal article" date="2020" name="Nat. Commun.">
        <title>Genome sequence of the cluster root forming white lupin.</title>
        <authorList>
            <person name="Hufnagel B."/>
            <person name="Marques A."/>
            <person name="Soriano A."/>
            <person name="Marques L."/>
            <person name="Divol F."/>
            <person name="Doumas P."/>
            <person name="Sallet E."/>
            <person name="Mancinotti D."/>
            <person name="Carrere S."/>
            <person name="Marande W."/>
            <person name="Arribat S."/>
            <person name="Keller J."/>
            <person name="Huneau C."/>
            <person name="Blein T."/>
            <person name="Aime D."/>
            <person name="Laguerre M."/>
            <person name="Taylor J."/>
            <person name="Schubert V."/>
            <person name="Nelson M."/>
            <person name="Geu-Flores F."/>
            <person name="Crespi M."/>
            <person name="Gallardo-Guerrero K."/>
            <person name="Delaux P.-M."/>
            <person name="Salse J."/>
            <person name="Berges H."/>
            <person name="Guyot R."/>
            <person name="Gouzy J."/>
            <person name="Peret B."/>
        </authorList>
    </citation>
    <scope>NUCLEOTIDE SEQUENCE [LARGE SCALE GENOMIC DNA]</scope>
    <source>
        <strain evidence="2">cv. Amiga</strain>
    </source>
</reference>
<dbReference type="SUPFAM" id="SSF49503">
    <property type="entry name" value="Cupredoxins"/>
    <property type="match status" value="1"/>
</dbReference>
<name>A0A6A4NEY2_LUPAL</name>
<dbReference type="PROSITE" id="PS51485">
    <property type="entry name" value="PHYTOCYANIN"/>
    <property type="match status" value="1"/>
</dbReference>
<dbReference type="GO" id="GO:0009055">
    <property type="term" value="F:electron transfer activity"/>
    <property type="evidence" value="ECO:0007669"/>
    <property type="project" value="InterPro"/>
</dbReference>
<dbReference type="Proteomes" id="UP000447434">
    <property type="component" value="Chromosome 25"/>
</dbReference>
<dbReference type="Pfam" id="PF02298">
    <property type="entry name" value="Cu_bind_like"/>
    <property type="match status" value="1"/>
</dbReference>
<evidence type="ECO:0000313" key="1">
    <source>
        <dbReference type="EMBL" id="KAE9585218.1"/>
    </source>
</evidence>
<sequence>MGQGRSNNTMIAIMLLFCMLVFHCEIARAKIYTVGDAAGWIFFVRNWPYTPVDKRFENGDQLVFNYDPKLHNVVKVSQDDYNSCNAKSSIAVYMSGNDTIMLPIGLHFFICGLNDNCRRRGMSMALQVF</sequence>
<proteinExistence type="predicted"/>
<keyword evidence="2" id="KW-1185">Reference proteome</keyword>
<dbReference type="Gene3D" id="2.60.40.420">
    <property type="entry name" value="Cupredoxins - blue copper proteins"/>
    <property type="match status" value="1"/>
</dbReference>
<accession>A0A6A4NEY2</accession>
<organism evidence="1 2">
    <name type="scientific">Lupinus albus</name>
    <name type="common">White lupine</name>
    <name type="synonym">Lupinus termis</name>
    <dbReference type="NCBI Taxonomy" id="3870"/>
    <lineage>
        <taxon>Eukaryota</taxon>
        <taxon>Viridiplantae</taxon>
        <taxon>Streptophyta</taxon>
        <taxon>Embryophyta</taxon>
        <taxon>Tracheophyta</taxon>
        <taxon>Spermatophyta</taxon>
        <taxon>Magnoliopsida</taxon>
        <taxon>eudicotyledons</taxon>
        <taxon>Gunneridae</taxon>
        <taxon>Pentapetalae</taxon>
        <taxon>rosids</taxon>
        <taxon>fabids</taxon>
        <taxon>Fabales</taxon>
        <taxon>Fabaceae</taxon>
        <taxon>Papilionoideae</taxon>
        <taxon>50 kb inversion clade</taxon>
        <taxon>genistoids sensu lato</taxon>
        <taxon>core genistoids</taxon>
        <taxon>Genisteae</taxon>
        <taxon>Lupinus</taxon>
    </lineage>
</organism>